<feature type="region of interest" description="Disordered" evidence="1">
    <location>
        <begin position="36"/>
        <end position="84"/>
    </location>
</feature>
<feature type="region of interest" description="Disordered" evidence="1">
    <location>
        <begin position="227"/>
        <end position="273"/>
    </location>
</feature>
<reference evidence="2 3" key="1">
    <citation type="journal article" date="2014" name="Nat. Genet.">
        <title>Genome and transcriptome of the porcine whipworm Trichuris suis.</title>
        <authorList>
            <person name="Jex A.R."/>
            <person name="Nejsum P."/>
            <person name="Schwarz E.M."/>
            <person name="Hu L."/>
            <person name="Young N.D."/>
            <person name="Hall R.S."/>
            <person name="Korhonen P.K."/>
            <person name="Liao S."/>
            <person name="Thamsborg S."/>
            <person name="Xia J."/>
            <person name="Xu P."/>
            <person name="Wang S."/>
            <person name="Scheerlinck J.P."/>
            <person name="Hofmann A."/>
            <person name="Sternberg P.W."/>
            <person name="Wang J."/>
            <person name="Gasser R.B."/>
        </authorList>
    </citation>
    <scope>NUCLEOTIDE SEQUENCE [LARGE SCALE GENOMIC DNA]</scope>
    <source>
        <strain evidence="2">DCEP-RM93M</strain>
    </source>
</reference>
<feature type="region of interest" description="Disordered" evidence="1">
    <location>
        <begin position="356"/>
        <end position="376"/>
    </location>
</feature>
<proteinExistence type="predicted"/>
<evidence type="ECO:0000313" key="2">
    <source>
        <dbReference type="EMBL" id="KFD58178.1"/>
    </source>
</evidence>
<evidence type="ECO:0000256" key="1">
    <source>
        <dbReference type="SAM" id="MobiDB-lite"/>
    </source>
</evidence>
<dbReference type="Proteomes" id="UP000030764">
    <property type="component" value="Unassembled WGS sequence"/>
</dbReference>
<gene>
    <name evidence="2" type="ORF">M513_00941</name>
</gene>
<feature type="compositionally biased region" description="Polar residues" evidence="1">
    <location>
        <begin position="36"/>
        <end position="49"/>
    </location>
</feature>
<name>A0A085MLT2_9BILA</name>
<dbReference type="EMBL" id="KL363185">
    <property type="protein sequence ID" value="KFD58178.1"/>
    <property type="molecule type" value="Genomic_DNA"/>
</dbReference>
<feature type="compositionally biased region" description="Low complexity" evidence="1">
    <location>
        <begin position="236"/>
        <end position="249"/>
    </location>
</feature>
<evidence type="ECO:0000313" key="3">
    <source>
        <dbReference type="Proteomes" id="UP000030764"/>
    </source>
</evidence>
<keyword evidence="3" id="KW-1185">Reference proteome</keyword>
<feature type="compositionally biased region" description="Basic and acidic residues" evidence="1">
    <location>
        <begin position="50"/>
        <end position="68"/>
    </location>
</feature>
<feature type="compositionally biased region" description="Basic and acidic residues" evidence="1">
    <location>
        <begin position="259"/>
        <end position="268"/>
    </location>
</feature>
<sequence length="405" mass="44483">LLRQCCCGIDEARGGRQEAAPLCRVRKVEQGTLERFSTMSQQKKQSCNQKDCKSRSSSGSDDKSRRSDTLSPKSEGKQGLMHTFRKKVSELRGSLRLGREQAVACKKDGQATEKQKKADIEKVITERMKNWGRVHNLPDWAQERIAKSVVQEDERRKRRAELEAKKFQILKKATLRHAIVIGDKAAAEEKVKAQAKEVMKDMRKGDAALPYSLKTLNLENLVSEQSVSQASTTTENASGVAAGGVNAASTPSPSSGTGEKAKKDKSPAEKPSQIEQEVATQMFAAIFAGQSQGTQSVSSPHVSTDAPAAPAAAAVGSGDIDPSLQEYINRLCKKDLWENESNENALYNWIISQSSPDDAKNKLPKKAGPKVDFDKTVTGRTFPRGRAYVKDEPSVEYRNNLIGYR</sequence>
<organism evidence="2 3">
    <name type="scientific">Trichuris suis</name>
    <name type="common">pig whipworm</name>
    <dbReference type="NCBI Taxonomy" id="68888"/>
    <lineage>
        <taxon>Eukaryota</taxon>
        <taxon>Metazoa</taxon>
        <taxon>Ecdysozoa</taxon>
        <taxon>Nematoda</taxon>
        <taxon>Enoplea</taxon>
        <taxon>Dorylaimia</taxon>
        <taxon>Trichinellida</taxon>
        <taxon>Trichuridae</taxon>
        <taxon>Trichuris</taxon>
    </lineage>
</organism>
<dbReference type="AlphaFoldDB" id="A0A085MLT2"/>
<evidence type="ECO:0008006" key="4">
    <source>
        <dbReference type="Google" id="ProtNLM"/>
    </source>
</evidence>
<feature type="region of interest" description="Disordered" evidence="1">
    <location>
        <begin position="294"/>
        <end position="319"/>
    </location>
</feature>
<feature type="non-terminal residue" evidence="2">
    <location>
        <position position="1"/>
    </location>
</feature>
<protein>
    <recommendedName>
        <fullName evidence="4">Inner centromere protein ARK-binding domain-containing protein</fullName>
    </recommendedName>
</protein>
<accession>A0A085MLT2</accession>